<evidence type="ECO:0000256" key="1">
    <source>
        <dbReference type="SAM" id="SignalP"/>
    </source>
</evidence>
<dbReference type="Proteomes" id="UP000030652">
    <property type="component" value="Unassembled WGS sequence"/>
</dbReference>
<keyword evidence="1" id="KW-0732">Signal</keyword>
<organism evidence="2 3">
    <name type="scientific">Candidatus Scalindua brodae</name>
    <dbReference type="NCBI Taxonomy" id="237368"/>
    <lineage>
        <taxon>Bacteria</taxon>
        <taxon>Pseudomonadati</taxon>
        <taxon>Planctomycetota</taxon>
        <taxon>Candidatus Brocadiia</taxon>
        <taxon>Candidatus Brocadiales</taxon>
        <taxon>Candidatus Scalinduaceae</taxon>
        <taxon>Candidatus Scalindua</taxon>
    </lineage>
</organism>
<dbReference type="PROSITE" id="PS51257">
    <property type="entry name" value="PROKAR_LIPOPROTEIN"/>
    <property type="match status" value="1"/>
</dbReference>
<evidence type="ECO:0008006" key="4">
    <source>
        <dbReference type="Google" id="ProtNLM"/>
    </source>
</evidence>
<sequence>MYKFIPVICLAIFVSACAAPISKQAKEDLAKPINCETALEDIKILEQEKASVAEMAKDGVTGLAPAGAVLSILTFTEKEKLEVASGVYNKKINAKIAQIKLECGID</sequence>
<proteinExistence type="predicted"/>
<name>A0A0B0EID3_9BACT</name>
<evidence type="ECO:0000313" key="3">
    <source>
        <dbReference type="Proteomes" id="UP000030652"/>
    </source>
</evidence>
<gene>
    <name evidence="2" type="ORF">SCABRO_03845</name>
</gene>
<protein>
    <recommendedName>
        <fullName evidence="4">Lipoprotein</fullName>
    </recommendedName>
</protein>
<feature type="chain" id="PRO_5002073430" description="Lipoprotein" evidence="1">
    <location>
        <begin position="19"/>
        <end position="106"/>
    </location>
</feature>
<comment type="caution">
    <text evidence="2">The sequence shown here is derived from an EMBL/GenBank/DDBJ whole genome shotgun (WGS) entry which is preliminary data.</text>
</comment>
<evidence type="ECO:0000313" key="2">
    <source>
        <dbReference type="EMBL" id="KHE90460.1"/>
    </source>
</evidence>
<accession>A0A0B0EID3</accession>
<reference evidence="2 3" key="1">
    <citation type="submission" date="2014-10" db="EMBL/GenBank/DDBJ databases">
        <title>Draft genome of anammox bacterium scalindua brodae, obtained using differential coverage binning of sequence data from two enrichment reactors.</title>
        <authorList>
            <person name="Speth D.R."/>
            <person name="Russ L."/>
            <person name="Kartal B."/>
            <person name="Op den Camp H.J."/>
            <person name="Dutilh B.E."/>
            <person name="Jetten M.S."/>
        </authorList>
    </citation>
    <scope>NUCLEOTIDE SEQUENCE [LARGE SCALE GENOMIC DNA]</scope>
    <source>
        <strain evidence="2">RU1</strain>
    </source>
</reference>
<dbReference type="AlphaFoldDB" id="A0A0B0EID3"/>
<feature type="signal peptide" evidence="1">
    <location>
        <begin position="1"/>
        <end position="18"/>
    </location>
</feature>
<dbReference type="EMBL" id="JRYO01000264">
    <property type="protein sequence ID" value="KHE90460.1"/>
    <property type="molecule type" value="Genomic_DNA"/>
</dbReference>
<dbReference type="eggNOG" id="ENOG5033AU8">
    <property type="taxonomic scope" value="Bacteria"/>
</dbReference>